<dbReference type="GO" id="GO:0008081">
    <property type="term" value="F:phosphoric diester hydrolase activity"/>
    <property type="evidence" value="ECO:0007669"/>
    <property type="project" value="InterPro"/>
</dbReference>
<dbReference type="AlphaFoldDB" id="A0A517NGP1"/>
<evidence type="ECO:0000256" key="2">
    <source>
        <dbReference type="SAM" id="SignalP"/>
    </source>
</evidence>
<dbReference type="InterPro" id="IPR005184">
    <property type="entry name" value="DUF306_Meta_HslJ"/>
</dbReference>
<feature type="chain" id="PRO_5021732948" description="Altered inheritance of mitochondria protein 6" evidence="2">
    <location>
        <begin position="20"/>
        <end position="384"/>
    </location>
</feature>
<evidence type="ECO:0000256" key="1">
    <source>
        <dbReference type="ARBA" id="ARBA00014286"/>
    </source>
</evidence>
<evidence type="ECO:0000313" key="4">
    <source>
        <dbReference type="EMBL" id="QDT06300.1"/>
    </source>
</evidence>
<gene>
    <name evidence="4" type="ORF">K227x_47090</name>
</gene>
<dbReference type="CDD" id="cd08577">
    <property type="entry name" value="PI-PLCc_GDPD_SF_unchar3"/>
    <property type="match status" value="1"/>
</dbReference>
<keyword evidence="2" id="KW-0732">Signal</keyword>
<feature type="domain" description="DUF306" evidence="3">
    <location>
        <begin position="277"/>
        <end position="378"/>
    </location>
</feature>
<evidence type="ECO:0000313" key="5">
    <source>
        <dbReference type="Proteomes" id="UP000318538"/>
    </source>
</evidence>
<organism evidence="4 5">
    <name type="scientific">Rubripirellula lacrimiformis</name>
    <dbReference type="NCBI Taxonomy" id="1930273"/>
    <lineage>
        <taxon>Bacteria</taxon>
        <taxon>Pseudomonadati</taxon>
        <taxon>Planctomycetota</taxon>
        <taxon>Planctomycetia</taxon>
        <taxon>Pirellulales</taxon>
        <taxon>Pirellulaceae</taxon>
        <taxon>Rubripirellula</taxon>
    </lineage>
</organism>
<dbReference type="GO" id="GO:0006629">
    <property type="term" value="P:lipid metabolic process"/>
    <property type="evidence" value="ECO:0007669"/>
    <property type="project" value="InterPro"/>
</dbReference>
<dbReference type="InterPro" id="IPR038670">
    <property type="entry name" value="HslJ-like_sf"/>
</dbReference>
<dbReference type="Gene3D" id="2.40.128.270">
    <property type="match status" value="1"/>
</dbReference>
<proteinExistence type="predicted"/>
<dbReference type="PANTHER" id="PTHR31571:SF1">
    <property type="entry name" value="ALTERED INHERITANCE OF MITOCHONDRIA PROTEIN 6"/>
    <property type="match status" value="1"/>
</dbReference>
<dbReference type="Pfam" id="PF03724">
    <property type="entry name" value="META"/>
    <property type="match status" value="1"/>
</dbReference>
<name>A0A517NGP1_9BACT</name>
<dbReference type="InterPro" id="IPR051236">
    <property type="entry name" value="HAT_RTT109-like"/>
</dbReference>
<dbReference type="Proteomes" id="UP000318538">
    <property type="component" value="Chromosome"/>
</dbReference>
<dbReference type="EMBL" id="CP036525">
    <property type="protein sequence ID" value="QDT06300.1"/>
    <property type="molecule type" value="Genomic_DNA"/>
</dbReference>
<protein>
    <recommendedName>
        <fullName evidence="1">Altered inheritance of mitochondria protein 6</fullName>
    </recommendedName>
</protein>
<dbReference type="KEGG" id="rlc:K227x_47090"/>
<dbReference type="SUPFAM" id="SSF51695">
    <property type="entry name" value="PLC-like phosphodiesterases"/>
    <property type="match status" value="1"/>
</dbReference>
<dbReference type="PANTHER" id="PTHR31571">
    <property type="entry name" value="ALTERED INHERITANCE OF MITOCHONDRIA PROTEIN 6"/>
    <property type="match status" value="1"/>
</dbReference>
<dbReference type="Gene3D" id="3.20.20.190">
    <property type="entry name" value="Phosphatidylinositol (PI) phosphodiesterase"/>
    <property type="match status" value="1"/>
</dbReference>
<feature type="signal peptide" evidence="2">
    <location>
        <begin position="1"/>
        <end position="19"/>
    </location>
</feature>
<accession>A0A517NGP1</accession>
<reference evidence="4 5" key="1">
    <citation type="submission" date="2019-02" db="EMBL/GenBank/DDBJ databases">
        <title>Deep-cultivation of Planctomycetes and their phenomic and genomic characterization uncovers novel biology.</title>
        <authorList>
            <person name="Wiegand S."/>
            <person name="Jogler M."/>
            <person name="Boedeker C."/>
            <person name="Pinto D."/>
            <person name="Vollmers J."/>
            <person name="Rivas-Marin E."/>
            <person name="Kohn T."/>
            <person name="Peeters S.H."/>
            <person name="Heuer A."/>
            <person name="Rast P."/>
            <person name="Oberbeckmann S."/>
            <person name="Bunk B."/>
            <person name="Jeske O."/>
            <person name="Meyerdierks A."/>
            <person name="Storesund J.E."/>
            <person name="Kallscheuer N."/>
            <person name="Luecker S."/>
            <person name="Lage O.M."/>
            <person name="Pohl T."/>
            <person name="Merkel B.J."/>
            <person name="Hornburger P."/>
            <person name="Mueller R.-W."/>
            <person name="Bruemmer F."/>
            <person name="Labrenz M."/>
            <person name="Spormann A.M."/>
            <person name="Op den Camp H."/>
            <person name="Overmann J."/>
            <person name="Amann R."/>
            <person name="Jetten M.S.M."/>
            <person name="Mascher T."/>
            <person name="Medema M.H."/>
            <person name="Devos D.P."/>
            <person name="Kaster A.-K."/>
            <person name="Ovreas L."/>
            <person name="Rohde M."/>
            <person name="Galperin M.Y."/>
            <person name="Jogler C."/>
        </authorList>
    </citation>
    <scope>NUCLEOTIDE SEQUENCE [LARGE SCALE GENOMIC DNA]</scope>
    <source>
        <strain evidence="4 5">K22_7</strain>
    </source>
</reference>
<dbReference type="InterPro" id="IPR039559">
    <property type="entry name" value="AIM6_PI-PLC-like_dom"/>
</dbReference>
<dbReference type="InterPro" id="IPR017946">
    <property type="entry name" value="PLC-like_Pdiesterase_TIM-brl"/>
</dbReference>
<dbReference type="RefSeq" id="WP_218933436.1">
    <property type="nucleotide sequence ID" value="NZ_CP036525.1"/>
</dbReference>
<keyword evidence="5" id="KW-1185">Reference proteome</keyword>
<evidence type="ECO:0000259" key="3">
    <source>
        <dbReference type="Pfam" id="PF03724"/>
    </source>
</evidence>
<sequence length="384" mass="42808" precursor="true">MIIFRTMLAVACLASVAQAQQPLLRAHAHNDYEHDRPLLDALDQGFCSVEADVYLVDGKLLVAHDRKDLRPDRTLSALYLDPLRKRVQDNDGHVYPVKTPFYLMIDFKSEAESTYAALDQVLSGYDEMISVVRDGKLHPKAIQVIVSGNRPSETMASQSVRYAGYDGRISDLESNAPDHLMPMISDNWKNHFQWRGKGEFGDDEQQKLTSIIEKVHAAGRRVRFWATPDHVDMWRMLNQVGADAINTDDLAGLATFLRESETATDSADAPAQATIIGKWLVEDIEQHGVIDRAQTTIEFAKDGTVTGSTCVNRYNAKATVDGSDLTFQPMAMTRRAGPRSMMDQESRFVAAIGKVKSFRIDPNGLLYLVGGDGKDLLRCSSMQR</sequence>